<proteinExistence type="predicted"/>
<sequence length="437" mass="46140">MNARNRRAAIAVGATVLATSLAACGGGGGAADGGTVEIEFLTQDGGTSVPLAEAMIEAFQTANPDVVVKLQTQPGGTEGDNLTKTKLSTQEMSDVFTYNSGSLLQALNPDQTLVPLSDQPWVGDLSEDFAQVVSTPNGLYGAPVGTSRVGAVMYNRALYEELGLEVPTSWSEFMANNETIAAEAPDVAPIIQTYGDTWTSQLFVLGDFANVQSADPQWAAEYTAGNRSYAEEPGLAGFRHQQEAFEADLFNEDFPSATFENGLRMLAEGEGAHYPMLTDSISTIQQNNPDAVDDIGVFALPADDAANTAITVWQPNAIYIPSTTEDEKLEAAKRFVTFFNSPEGCAVQSEVLVPGGPFVTSACPAPEDAPPIIADIQEYFDSGATTPALEFLSPIKGPNLENITVAVGSGITSAADGAAQYDEDVRKQAQQLGLEGW</sequence>
<dbReference type="RefSeq" id="WP_156611811.1">
    <property type="nucleotide sequence ID" value="NZ_WPCU01000010.1"/>
</dbReference>
<comment type="caution">
    <text evidence="2">The sequence shown here is derived from an EMBL/GenBank/DDBJ whole genome shotgun (WGS) entry which is preliminary data.</text>
</comment>
<dbReference type="EMBL" id="WPCU01000010">
    <property type="protein sequence ID" value="MVA77547.1"/>
    <property type="molecule type" value="Genomic_DNA"/>
</dbReference>
<dbReference type="AlphaFoldDB" id="A0A6A9V1U5"/>
<organism evidence="2 3">
    <name type="scientific">Auraticoccus cholistanensis</name>
    <dbReference type="NCBI Taxonomy" id="2656650"/>
    <lineage>
        <taxon>Bacteria</taxon>
        <taxon>Bacillati</taxon>
        <taxon>Actinomycetota</taxon>
        <taxon>Actinomycetes</taxon>
        <taxon>Propionibacteriales</taxon>
        <taxon>Propionibacteriaceae</taxon>
        <taxon>Auraticoccus</taxon>
    </lineage>
</organism>
<feature type="chain" id="PRO_5039722968" evidence="1">
    <location>
        <begin position="26"/>
        <end position="437"/>
    </location>
</feature>
<dbReference type="Pfam" id="PF01547">
    <property type="entry name" value="SBP_bac_1"/>
    <property type="match status" value="1"/>
</dbReference>
<gene>
    <name evidence="2" type="ORF">GC722_16205</name>
</gene>
<name>A0A6A9V1U5_9ACTN</name>
<dbReference type="SUPFAM" id="SSF53850">
    <property type="entry name" value="Periplasmic binding protein-like II"/>
    <property type="match status" value="1"/>
</dbReference>
<keyword evidence="3" id="KW-1185">Reference proteome</keyword>
<accession>A0A6A9V1U5</accession>
<dbReference type="PANTHER" id="PTHR43649">
    <property type="entry name" value="ARABINOSE-BINDING PROTEIN-RELATED"/>
    <property type="match status" value="1"/>
</dbReference>
<evidence type="ECO:0000256" key="1">
    <source>
        <dbReference type="SAM" id="SignalP"/>
    </source>
</evidence>
<dbReference type="Proteomes" id="UP000435304">
    <property type="component" value="Unassembled WGS sequence"/>
</dbReference>
<dbReference type="PROSITE" id="PS51257">
    <property type="entry name" value="PROKAR_LIPOPROTEIN"/>
    <property type="match status" value="1"/>
</dbReference>
<dbReference type="PANTHER" id="PTHR43649:SF12">
    <property type="entry name" value="DIACETYLCHITOBIOSE BINDING PROTEIN DASA"/>
    <property type="match status" value="1"/>
</dbReference>
<keyword evidence="1" id="KW-0732">Signal</keyword>
<reference evidence="2 3" key="1">
    <citation type="submission" date="2019-12" db="EMBL/GenBank/DDBJ databases">
        <title>Auraticoccus cholistani sp. nov., an actinomycete isolated from soil of Cholistan desert.</title>
        <authorList>
            <person name="Cheema M.T."/>
        </authorList>
    </citation>
    <scope>NUCLEOTIDE SEQUENCE [LARGE SCALE GENOMIC DNA]</scope>
    <source>
        <strain evidence="2 3">F435</strain>
    </source>
</reference>
<dbReference type="InterPro" id="IPR050490">
    <property type="entry name" value="Bact_solute-bd_prot1"/>
</dbReference>
<dbReference type="Gene3D" id="3.40.190.10">
    <property type="entry name" value="Periplasmic binding protein-like II"/>
    <property type="match status" value="2"/>
</dbReference>
<evidence type="ECO:0000313" key="3">
    <source>
        <dbReference type="Proteomes" id="UP000435304"/>
    </source>
</evidence>
<feature type="signal peptide" evidence="1">
    <location>
        <begin position="1"/>
        <end position="25"/>
    </location>
</feature>
<dbReference type="InterPro" id="IPR006059">
    <property type="entry name" value="SBP"/>
</dbReference>
<evidence type="ECO:0000313" key="2">
    <source>
        <dbReference type="EMBL" id="MVA77547.1"/>
    </source>
</evidence>
<protein>
    <submittedName>
        <fullName evidence="2">Extracellular solute-binding protein</fullName>
    </submittedName>
</protein>